<dbReference type="Proteomes" id="UP000222678">
    <property type="component" value="Genome"/>
</dbReference>
<evidence type="ECO:0000313" key="2">
    <source>
        <dbReference type="Proteomes" id="UP000222678"/>
    </source>
</evidence>
<dbReference type="RefSeq" id="YP_010660297.1">
    <property type="nucleotide sequence ID" value="NC_070876.1"/>
</dbReference>
<protein>
    <submittedName>
        <fullName evidence="1">Uncharacterized protein</fullName>
    </submittedName>
</protein>
<proteinExistence type="predicted"/>
<dbReference type="EMBL" id="MF403009">
    <property type="protein sequence ID" value="AUZ95458.1"/>
    <property type="molecule type" value="Genomic_DNA"/>
</dbReference>
<sequence length="164" mass="18274">MIVWKEEQHHILALCGDIDVGAVFRSTTGRYFRYRVWVGPTRNPADGGASSEEKAKQAVADRFYAFLAAAKLQPVPVPPDDMPLIEILAKATKEERQDWLLRCPLMLLARIGAQASEIFAQHGEHWAVSYIDGMVAKLHQTRRATVIFESPRCTHFSKAKGGAA</sequence>
<evidence type="ECO:0000313" key="1">
    <source>
        <dbReference type="EMBL" id="AUZ95458.1"/>
    </source>
</evidence>
<organism evidence="1 2">
    <name type="scientific">Agrobacterium phage Atu_ph08</name>
    <dbReference type="NCBI Taxonomy" id="2024265"/>
    <lineage>
        <taxon>Viruses</taxon>
        <taxon>Duplodnaviria</taxon>
        <taxon>Heunggongvirae</taxon>
        <taxon>Uroviricota</taxon>
        <taxon>Caudoviricetes</taxon>
        <taxon>Roslyckyvirus</taxon>
        <taxon>Roslyckyvirus ph08</taxon>
    </lineage>
</organism>
<accession>A0A2L0V0Z3</accession>
<keyword evidence="2" id="KW-1185">Reference proteome</keyword>
<name>A0A2L0V0Z3_9CAUD</name>
<reference evidence="1 2" key="1">
    <citation type="submission" date="2017-06" db="EMBL/GenBank/DDBJ databases">
        <authorList>
            <person name="Kim H.J."/>
            <person name="Triplett B.A."/>
        </authorList>
    </citation>
    <scope>NUCLEOTIDE SEQUENCE [LARGE SCALE GENOMIC DNA]</scope>
</reference>
<dbReference type="GeneID" id="77936292"/>
<dbReference type="KEGG" id="vg:77936292"/>